<dbReference type="PANTHER" id="PTHR10000">
    <property type="entry name" value="PHOSPHOSERINE PHOSPHATASE"/>
    <property type="match status" value="1"/>
</dbReference>
<dbReference type="AlphaFoldDB" id="A0A2W5YF43"/>
<dbReference type="InterPro" id="IPR036412">
    <property type="entry name" value="HAD-like_sf"/>
</dbReference>
<name>A0A2W5YF43_9MICO</name>
<organism evidence="2 3">
    <name type="scientific">Xylanimonas oleitrophica</name>
    <dbReference type="NCBI Taxonomy" id="2607479"/>
    <lineage>
        <taxon>Bacteria</taxon>
        <taxon>Bacillati</taxon>
        <taxon>Actinomycetota</taxon>
        <taxon>Actinomycetes</taxon>
        <taxon>Micrococcales</taxon>
        <taxon>Promicromonosporaceae</taxon>
        <taxon>Xylanimonas</taxon>
    </lineage>
</organism>
<keyword evidence="2" id="KW-0378">Hydrolase</keyword>
<protein>
    <submittedName>
        <fullName evidence="2">HAD family hydrolase</fullName>
    </submittedName>
</protein>
<dbReference type="NCBIfam" id="TIGR00099">
    <property type="entry name" value="Cof-subfamily"/>
    <property type="match status" value="1"/>
</dbReference>
<dbReference type="Gene3D" id="3.30.1240.10">
    <property type="match status" value="1"/>
</dbReference>
<sequence length="360" mass="38280">MGSAVRGAGARVGRAGHDGHLAARGVVPHLSLLSSLRPGSALRATIDGTPAAGWEDRRVTQHSPAGTGTPALTDADLTPLPDVRLVVTDMDGTLLDSAKNVPAGFWPLLDLMRERGIVLVPASGRQYATLAREFSGALEGMPIIAENGSYVARDGVELSSVTIPGGVRRGSVAYDVVQAVRQVAAGGRDVGTVVCGKRSAYVERTDAPFREQASMYYAALEEVEDLTAVEDEILKVAVFDFEDVEVAVAPALQPFGRDSAERPAQQVVISGRHWVDVMSAGVTKGDAVQRLQEELGVTREQTVAFGDYLNDVEMLDAAGWSFAVEGAHPQVLERARFRAPSNDDHGVVRVLERLLGVGHD</sequence>
<dbReference type="GO" id="GO:0005829">
    <property type="term" value="C:cytosol"/>
    <property type="evidence" value="ECO:0007669"/>
    <property type="project" value="TreeGrafter"/>
</dbReference>
<accession>A0A2W5YF43</accession>
<dbReference type="Proteomes" id="UP000248783">
    <property type="component" value="Unassembled WGS sequence"/>
</dbReference>
<dbReference type="InterPro" id="IPR023214">
    <property type="entry name" value="HAD_sf"/>
</dbReference>
<dbReference type="CDD" id="cd07518">
    <property type="entry name" value="HAD_YbiV-Like"/>
    <property type="match status" value="1"/>
</dbReference>
<reference evidence="2 3" key="1">
    <citation type="submission" date="2018-06" db="EMBL/GenBank/DDBJ databases">
        <title>Whole genome sequencing of a novel hydrocarbon degrading bacterial strain, PW21 isolated from oil contaminated produced water sample.</title>
        <authorList>
            <person name="Nagkirti P."/>
            <person name="Shaikh A."/>
            <person name="Gowdaman V."/>
            <person name="Engineer A.E."/>
            <person name="Dagar S."/>
            <person name="Dhakephalkar P.K."/>
        </authorList>
    </citation>
    <scope>NUCLEOTIDE SEQUENCE [LARGE SCALE GENOMIC DNA]</scope>
    <source>
        <strain evidence="2 3">PW21</strain>
    </source>
</reference>
<comment type="caution">
    <text evidence="2">The sequence shown here is derived from an EMBL/GenBank/DDBJ whole genome shotgun (WGS) entry which is preliminary data.</text>
</comment>
<dbReference type="SFLD" id="SFLDS00003">
    <property type="entry name" value="Haloacid_Dehalogenase"/>
    <property type="match status" value="1"/>
</dbReference>
<dbReference type="GO" id="GO:0000287">
    <property type="term" value="F:magnesium ion binding"/>
    <property type="evidence" value="ECO:0007669"/>
    <property type="project" value="TreeGrafter"/>
</dbReference>
<dbReference type="GO" id="GO:0016791">
    <property type="term" value="F:phosphatase activity"/>
    <property type="evidence" value="ECO:0007669"/>
    <property type="project" value="TreeGrafter"/>
</dbReference>
<dbReference type="InterPro" id="IPR000150">
    <property type="entry name" value="Cof"/>
</dbReference>
<dbReference type="Pfam" id="PF08282">
    <property type="entry name" value="Hydrolase_3"/>
    <property type="match status" value="1"/>
</dbReference>
<dbReference type="SFLD" id="SFLDG01140">
    <property type="entry name" value="C2.B:_Phosphomannomutase_and_P"/>
    <property type="match status" value="1"/>
</dbReference>
<proteinExistence type="predicted"/>
<evidence type="ECO:0000256" key="1">
    <source>
        <dbReference type="SAM" id="MobiDB-lite"/>
    </source>
</evidence>
<dbReference type="PANTHER" id="PTHR10000:SF53">
    <property type="entry name" value="5-AMINO-6-(5-PHOSPHO-D-RIBITYLAMINO)URACIL PHOSPHATASE YBJI-RELATED"/>
    <property type="match status" value="1"/>
</dbReference>
<dbReference type="Gene3D" id="3.40.50.1000">
    <property type="entry name" value="HAD superfamily/HAD-like"/>
    <property type="match status" value="1"/>
</dbReference>
<dbReference type="EMBL" id="QKWH01000005">
    <property type="protein sequence ID" value="PZR53111.1"/>
    <property type="molecule type" value="Genomic_DNA"/>
</dbReference>
<feature type="region of interest" description="Disordered" evidence="1">
    <location>
        <begin position="52"/>
        <end position="72"/>
    </location>
</feature>
<dbReference type="SUPFAM" id="SSF56784">
    <property type="entry name" value="HAD-like"/>
    <property type="match status" value="1"/>
</dbReference>
<gene>
    <name evidence="2" type="ORF">DNL40_08900</name>
</gene>
<evidence type="ECO:0000313" key="3">
    <source>
        <dbReference type="Proteomes" id="UP000248783"/>
    </source>
</evidence>
<keyword evidence="3" id="KW-1185">Reference proteome</keyword>
<evidence type="ECO:0000313" key="2">
    <source>
        <dbReference type="EMBL" id="PZR53111.1"/>
    </source>
</evidence>